<name>A0AAE1BQ71_PETCI</name>
<sequence>MKQHKLRSPEECFDLSASRVRVSVELHTTHPPRPLVQVILTKEEDARLMVSGNDWGAGIFYQPVNQSTRRALAAAPIFGYSKHLFSTHFFTSPALRWIVSITKG</sequence>
<evidence type="ECO:0000313" key="2">
    <source>
        <dbReference type="Proteomes" id="UP001286313"/>
    </source>
</evidence>
<accession>A0AAE1BQ71</accession>
<comment type="caution">
    <text evidence="1">The sequence shown here is derived from an EMBL/GenBank/DDBJ whole genome shotgun (WGS) entry which is preliminary data.</text>
</comment>
<keyword evidence="2" id="KW-1185">Reference proteome</keyword>
<reference evidence="1" key="1">
    <citation type="submission" date="2023-10" db="EMBL/GenBank/DDBJ databases">
        <title>Genome assemblies of two species of porcelain crab, Petrolisthes cinctipes and Petrolisthes manimaculis (Anomura: Porcellanidae).</title>
        <authorList>
            <person name="Angst P."/>
        </authorList>
    </citation>
    <scope>NUCLEOTIDE SEQUENCE</scope>
    <source>
        <strain evidence="1">PB745_01</strain>
        <tissue evidence="1">Gill</tissue>
    </source>
</reference>
<dbReference type="Proteomes" id="UP001286313">
    <property type="component" value="Unassembled WGS sequence"/>
</dbReference>
<dbReference type="EMBL" id="JAWQEG010006427">
    <property type="protein sequence ID" value="KAK3854886.1"/>
    <property type="molecule type" value="Genomic_DNA"/>
</dbReference>
<evidence type="ECO:0000313" key="1">
    <source>
        <dbReference type="EMBL" id="KAK3854886.1"/>
    </source>
</evidence>
<gene>
    <name evidence="1" type="ORF">Pcinc_038677</name>
</gene>
<organism evidence="1 2">
    <name type="scientific">Petrolisthes cinctipes</name>
    <name type="common">Flat porcelain crab</name>
    <dbReference type="NCBI Taxonomy" id="88211"/>
    <lineage>
        <taxon>Eukaryota</taxon>
        <taxon>Metazoa</taxon>
        <taxon>Ecdysozoa</taxon>
        <taxon>Arthropoda</taxon>
        <taxon>Crustacea</taxon>
        <taxon>Multicrustacea</taxon>
        <taxon>Malacostraca</taxon>
        <taxon>Eumalacostraca</taxon>
        <taxon>Eucarida</taxon>
        <taxon>Decapoda</taxon>
        <taxon>Pleocyemata</taxon>
        <taxon>Anomura</taxon>
        <taxon>Galatheoidea</taxon>
        <taxon>Porcellanidae</taxon>
        <taxon>Petrolisthes</taxon>
    </lineage>
</organism>
<dbReference type="AlphaFoldDB" id="A0AAE1BQ71"/>
<proteinExistence type="predicted"/>
<protein>
    <submittedName>
        <fullName evidence="1">Uncharacterized protein</fullName>
    </submittedName>
</protein>